<dbReference type="AlphaFoldDB" id="J3N9R8"/>
<evidence type="ECO:0000313" key="2">
    <source>
        <dbReference type="Proteomes" id="UP000006038"/>
    </source>
</evidence>
<dbReference type="EnsemblPlants" id="OB11G25540.1">
    <property type="protein sequence ID" value="OB11G25540.1"/>
    <property type="gene ID" value="OB11G25540"/>
</dbReference>
<reference evidence="1" key="2">
    <citation type="submission" date="2013-04" db="UniProtKB">
        <authorList>
            <consortium name="EnsemblPlants"/>
        </authorList>
    </citation>
    <scope>IDENTIFICATION</scope>
</reference>
<protein>
    <submittedName>
        <fullName evidence="1">Uncharacterized protein</fullName>
    </submittedName>
</protein>
<evidence type="ECO:0000313" key="1">
    <source>
        <dbReference type="EnsemblPlants" id="OB11G25540.1"/>
    </source>
</evidence>
<name>J3N9R8_ORYBR</name>
<dbReference type="HOGENOM" id="CLU_2982249_0_0_1"/>
<reference evidence="1" key="1">
    <citation type="journal article" date="2013" name="Nat. Commun.">
        <title>Whole-genome sequencing of Oryza brachyantha reveals mechanisms underlying Oryza genome evolution.</title>
        <authorList>
            <person name="Chen J."/>
            <person name="Huang Q."/>
            <person name="Gao D."/>
            <person name="Wang J."/>
            <person name="Lang Y."/>
            <person name="Liu T."/>
            <person name="Li B."/>
            <person name="Bai Z."/>
            <person name="Luis Goicoechea J."/>
            <person name="Liang C."/>
            <person name="Chen C."/>
            <person name="Zhang W."/>
            <person name="Sun S."/>
            <person name="Liao Y."/>
            <person name="Zhang X."/>
            <person name="Yang L."/>
            <person name="Song C."/>
            <person name="Wang M."/>
            <person name="Shi J."/>
            <person name="Liu G."/>
            <person name="Liu J."/>
            <person name="Zhou H."/>
            <person name="Zhou W."/>
            <person name="Yu Q."/>
            <person name="An N."/>
            <person name="Chen Y."/>
            <person name="Cai Q."/>
            <person name="Wang B."/>
            <person name="Liu B."/>
            <person name="Min J."/>
            <person name="Huang Y."/>
            <person name="Wu H."/>
            <person name="Li Z."/>
            <person name="Zhang Y."/>
            <person name="Yin Y."/>
            <person name="Song W."/>
            <person name="Jiang J."/>
            <person name="Jackson S.A."/>
            <person name="Wing R.A."/>
            <person name="Wang J."/>
            <person name="Chen M."/>
        </authorList>
    </citation>
    <scope>NUCLEOTIDE SEQUENCE [LARGE SCALE GENOMIC DNA]</scope>
    <source>
        <strain evidence="1">cv. IRGC 101232</strain>
    </source>
</reference>
<accession>J3N9R8</accession>
<proteinExistence type="predicted"/>
<sequence length="58" mass="7102">MEESQRMNFLAQEHRSMSIKNDFFFNFHFLSSWKIYDVVAFGIQWDFPTHGKQQQGQW</sequence>
<keyword evidence="2" id="KW-1185">Reference proteome</keyword>
<organism evidence="1">
    <name type="scientific">Oryza brachyantha</name>
    <name type="common">malo sina</name>
    <dbReference type="NCBI Taxonomy" id="4533"/>
    <lineage>
        <taxon>Eukaryota</taxon>
        <taxon>Viridiplantae</taxon>
        <taxon>Streptophyta</taxon>
        <taxon>Embryophyta</taxon>
        <taxon>Tracheophyta</taxon>
        <taxon>Spermatophyta</taxon>
        <taxon>Magnoliopsida</taxon>
        <taxon>Liliopsida</taxon>
        <taxon>Poales</taxon>
        <taxon>Poaceae</taxon>
        <taxon>BOP clade</taxon>
        <taxon>Oryzoideae</taxon>
        <taxon>Oryzeae</taxon>
        <taxon>Oryzinae</taxon>
        <taxon>Oryza</taxon>
    </lineage>
</organism>
<dbReference type="Gramene" id="OB11G25540.1">
    <property type="protein sequence ID" value="OB11G25540.1"/>
    <property type="gene ID" value="OB11G25540"/>
</dbReference>
<dbReference type="Proteomes" id="UP000006038">
    <property type="component" value="Chromosome 11"/>
</dbReference>